<dbReference type="Proteomes" id="UP000230233">
    <property type="component" value="Chromosome V"/>
</dbReference>
<dbReference type="STRING" id="1611254.A0A2G5TUV3"/>
<feature type="compositionally biased region" description="Polar residues" evidence="1">
    <location>
        <begin position="370"/>
        <end position="381"/>
    </location>
</feature>
<evidence type="ECO:0000313" key="2">
    <source>
        <dbReference type="EMBL" id="PIC31034.1"/>
    </source>
</evidence>
<dbReference type="GO" id="GO:0016589">
    <property type="term" value="C:NURF complex"/>
    <property type="evidence" value="ECO:0007669"/>
    <property type="project" value="TreeGrafter"/>
</dbReference>
<dbReference type="GO" id="GO:0071339">
    <property type="term" value="C:MLL1 complex"/>
    <property type="evidence" value="ECO:0007669"/>
    <property type="project" value="TreeGrafter"/>
</dbReference>
<organism evidence="2 3">
    <name type="scientific">Caenorhabditis nigoni</name>
    <dbReference type="NCBI Taxonomy" id="1611254"/>
    <lineage>
        <taxon>Eukaryota</taxon>
        <taxon>Metazoa</taxon>
        <taxon>Ecdysozoa</taxon>
        <taxon>Nematoda</taxon>
        <taxon>Chromadorea</taxon>
        <taxon>Rhabditida</taxon>
        <taxon>Rhabditina</taxon>
        <taxon>Rhabditomorpha</taxon>
        <taxon>Rhabditoidea</taxon>
        <taxon>Rhabditidae</taxon>
        <taxon>Peloderinae</taxon>
        <taxon>Caenorhabditis</taxon>
    </lineage>
</organism>
<evidence type="ECO:0000313" key="3">
    <source>
        <dbReference type="Proteomes" id="UP000230233"/>
    </source>
</evidence>
<sequence length="389" mass="40999">MNSRSYDHVPPLASNTVTIATSSTAQVRLQPTGAQIRPMTTVPMRQPVPIRKIVHDSGQSGPSGPSTSTLPQYQMMQPVKEEIVDPMDYQAGASTSSGPLIGPAPSFQQYQRGGPSSSTVTSGALVMSNGGANSMAMDQPAPVNLASKVAEVFLTAGHAFQKLGDLTLQLHTTADADESKWSEKEVDNLKNALTRFAHELDQISTCVASRTTKHIKNDIKRRHIVGDDQPQPTKRLAMNATGPSGTYTTVNSVGMMSGQKRTIGQPMGKIMAARAVIPTARYTVAPMSSAGGPSSSGLHPQSTVVIQQSNQATSGMPQLQSQNPGPSSRLIPTTSGGFQNPTITRVMTPQQVLQGGVKSGGQMPLKRVMTPTSSGSIQSSGALILEQTD</sequence>
<feature type="region of interest" description="Disordered" evidence="1">
    <location>
        <begin position="89"/>
        <end position="120"/>
    </location>
</feature>
<keyword evidence="3" id="KW-1185">Reference proteome</keyword>
<dbReference type="OrthoDB" id="10021571at2759"/>
<proteinExistence type="predicted"/>
<comment type="caution">
    <text evidence="2">The sequence shown here is derived from an EMBL/GenBank/DDBJ whole genome shotgun (WGS) entry which is preliminary data.</text>
</comment>
<name>A0A2G5TUV3_9PELO</name>
<gene>
    <name evidence="2" type="primary">Cni-Y43F8C.6</name>
    <name evidence="2" type="synonym">Cnig_chr_V.g22081</name>
    <name evidence="2" type="ORF">B9Z55_022081</name>
</gene>
<feature type="region of interest" description="Disordered" evidence="1">
    <location>
        <begin position="369"/>
        <end position="389"/>
    </location>
</feature>
<dbReference type="PANTHER" id="PTHR21397:SF2">
    <property type="entry name" value="CHROMATIN COMPLEXES SUBUNIT BAP18"/>
    <property type="match status" value="1"/>
</dbReference>
<accession>A0A2G5TUV3</accession>
<dbReference type="PANTHER" id="PTHR21397">
    <property type="entry name" value="CHROMATIN COMPLEXES SUBUNIT BAP18-RELATED"/>
    <property type="match status" value="1"/>
</dbReference>
<feature type="region of interest" description="Disordered" evidence="1">
    <location>
        <begin position="225"/>
        <end position="252"/>
    </location>
</feature>
<dbReference type="EMBL" id="PDUG01000005">
    <property type="protein sequence ID" value="PIC31034.1"/>
    <property type="molecule type" value="Genomic_DNA"/>
</dbReference>
<evidence type="ECO:0008006" key="4">
    <source>
        <dbReference type="Google" id="ProtNLM"/>
    </source>
</evidence>
<reference evidence="3" key="1">
    <citation type="submission" date="2017-10" db="EMBL/GenBank/DDBJ databases">
        <title>Rapid genome shrinkage in a self-fertile nematode reveals novel sperm competition proteins.</title>
        <authorList>
            <person name="Yin D."/>
            <person name="Schwarz E.M."/>
            <person name="Thomas C.G."/>
            <person name="Felde R.L."/>
            <person name="Korf I.F."/>
            <person name="Cutter A.D."/>
            <person name="Schartner C.M."/>
            <person name="Ralston E.J."/>
            <person name="Meyer B.J."/>
            <person name="Haag E.S."/>
        </authorList>
    </citation>
    <scope>NUCLEOTIDE SEQUENCE [LARGE SCALE GENOMIC DNA]</scope>
    <source>
        <strain evidence="3">JU1422</strain>
    </source>
</reference>
<feature type="compositionally biased region" description="Polar residues" evidence="1">
    <location>
        <begin position="241"/>
        <end position="252"/>
    </location>
</feature>
<evidence type="ECO:0000256" key="1">
    <source>
        <dbReference type="SAM" id="MobiDB-lite"/>
    </source>
</evidence>
<feature type="compositionally biased region" description="Polar residues" evidence="1">
    <location>
        <begin position="106"/>
        <end position="120"/>
    </location>
</feature>
<dbReference type="AlphaFoldDB" id="A0A2G5TUV3"/>
<protein>
    <recommendedName>
        <fullName evidence="4">Myb-like domain-containing protein</fullName>
    </recommendedName>
</protein>